<dbReference type="InterPro" id="IPR052155">
    <property type="entry name" value="Biofilm_reg_signaling"/>
</dbReference>
<evidence type="ECO:0008006" key="9">
    <source>
        <dbReference type="Google" id="ProtNLM"/>
    </source>
</evidence>
<dbReference type="Gene3D" id="3.30.450.20">
    <property type="entry name" value="PAS domain"/>
    <property type="match status" value="1"/>
</dbReference>
<dbReference type="PROSITE" id="PS50883">
    <property type="entry name" value="EAL"/>
    <property type="match status" value="1"/>
</dbReference>
<dbReference type="CDD" id="cd01949">
    <property type="entry name" value="GGDEF"/>
    <property type="match status" value="1"/>
</dbReference>
<dbReference type="PROSITE" id="PS50112">
    <property type="entry name" value="PAS"/>
    <property type="match status" value="1"/>
</dbReference>
<evidence type="ECO:0000313" key="8">
    <source>
        <dbReference type="Proteomes" id="UP000632498"/>
    </source>
</evidence>
<accession>A0A917BZM5</accession>
<keyword evidence="1" id="KW-0129">CBS domain</keyword>
<feature type="domain" description="CBS" evidence="6">
    <location>
        <begin position="76"/>
        <end position="134"/>
    </location>
</feature>
<dbReference type="SMART" id="SM00091">
    <property type="entry name" value="PAS"/>
    <property type="match status" value="1"/>
</dbReference>
<evidence type="ECO:0000259" key="2">
    <source>
        <dbReference type="PROSITE" id="PS50112"/>
    </source>
</evidence>
<proteinExistence type="predicted"/>
<sequence>MNPINEEISSIVNRTLLTCKPDDTIAKCAAAMQNAGVSSILVEEKGVPIGIWTERDSLRLDVSNLAVFDRPVRDLMNAPVKSIREDISIGAAAVRFKEEKVRHLLVLSKDNTPCGIITQTDVILKHGEEYYLTVKTVEQTITVAAPIAPEHVSFSEALKIIQNAPQAAVCVLFNDNSYGIVTEKDVTRFLSQRSFPETIGQAASRPLKTISKDANLLEARNMLVSTGFRHLGVADDNENIIGLISFSGILSSLQFEYVRRINSILEERSQALRASQNSLHLAHKIIEASLDGIIIVNSQGKIDYVNPTFTHVTGYSSDEAVGQTPALLKSGRHEENYYTEMWQQLQIDGYWQGEIWNRRKNGEVYPEWLTITAIRNDAGDIYQYAGIFCDISERKNQENQIRRLAYFDELTKLPNRRLFSDRLNMAVARSKRHHERLAIMFVDLDHFKKINDTLGHNTGDALLVEAAERLKHCTRDEDTVARMGGDEFILLFPDIESVDEVTKVAQRIVEAFSDPFVVDQQNLFVTASLGISVFPDDGEDAETIIKNADVAMYRSKDAGRSTFNLFNASFTDQSLRQLEIETALRGAIAHDEFELYFQPQAAAGDGTIVAAEALLRWHNEKIGKIGPAEFIPIAEEIGIISKIGEWVLTKACRQIREWQDKGYPALTVAVNIAPEQIKDNTFPLFVEKLLEQFDLSGRCLEIEITEGSFIDEPEQVKINLFALKEIGVRIAIDDFGTGYSNLGYLRNLPIDHLKIDQSFIRGMFQEEGNRQLISTMIAMSENLGMHSIAEGVEEQIQADFLSQGGCSLLQGYLLSRPEPAATFERHLKNGLRWPDKN</sequence>
<dbReference type="Gene3D" id="3.10.580.10">
    <property type="entry name" value="CBS-domain"/>
    <property type="match status" value="2"/>
</dbReference>
<dbReference type="FunFam" id="3.30.70.270:FF:000001">
    <property type="entry name" value="Diguanylate cyclase domain protein"/>
    <property type="match status" value="1"/>
</dbReference>
<gene>
    <name evidence="7" type="ORF">GCM10011332_18380</name>
</gene>
<dbReference type="SMART" id="SM00116">
    <property type="entry name" value="CBS"/>
    <property type="match status" value="4"/>
</dbReference>
<evidence type="ECO:0000259" key="5">
    <source>
        <dbReference type="PROSITE" id="PS50887"/>
    </source>
</evidence>
<dbReference type="CDD" id="cd01948">
    <property type="entry name" value="EAL"/>
    <property type="match status" value="1"/>
</dbReference>
<evidence type="ECO:0000256" key="1">
    <source>
        <dbReference type="PROSITE-ProRule" id="PRU00703"/>
    </source>
</evidence>
<dbReference type="EMBL" id="BMHV01000011">
    <property type="protein sequence ID" value="GGF64645.1"/>
    <property type="molecule type" value="Genomic_DNA"/>
</dbReference>
<dbReference type="SMART" id="SM00086">
    <property type="entry name" value="PAC"/>
    <property type="match status" value="1"/>
</dbReference>
<dbReference type="Pfam" id="PF00990">
    <property type="entry name" value="GGDEF"/>
    <property type="match status" value="1"/>
</dbReference>
<feature type="domain" description="PAC" evidence="3">
    <location>
        <begin position="351"/>
        <end position="403"/>
    </location>
</feature>
<dbReference type="PROSITE" id="PS50113">
    <property type="entry name" value="PAC"/>
    <property type="match status" value="1"/>
</dbReference>
<dbReference type="SUPFAM" id="SSF55073">
    <property type="entry name" value="Nucleotide cyclase"/>
    <property type="match status" value="1"/>
</dbReference>
<dbReference type="GO" id="GO:0003824">
    <property type="term" value="F:catalytic activity"/>
    <property type="evidence" value="ECO:0007669"/>
    <property type="project" value="UniProtKB-ARBA"/>
</dbReference>
<feature type="domain" description="PAS" evidence="2">
    <location>
        <begin position="278"/>
        <end position="324"/>
    </location>
</feature>
<dbReference type="SMART" id="SM00052">
    <property type="entry name" value="EAL"/>
    <property type="match status" value="1"/>
</dbReference>
<feature type="domain" description="EAL" evidence="4">
    <location>
        <begin position="577"/>
        <end position="831"/>
    </location>
</feature>
<dbReference type="InterPro" id="IPR000014">
    <property type="entry name" value="PAS"/>
</dbReference>
<dbReference type="NCBIfam" id="TIGR00254">
    <property type="entry name" value="GGDEF"/>
    <property type="match status" value="1"/>
</dbReference>
<dbReference type="InterPro" id="IPR000644">
    <property type="entry name" value="CBS_dom"/>
</dbReference>
<dbReference type="InterPro" id="IPR046342">
    <property type="entry name" value="CBS_dom_sf"/>
</dbReference>
<dbReference type="InterPro" id="IPR001610">
    <property type="entry name" value="PAC"/>
</dbReference>
<dbReference type="InterPro" id="IPR001633">
    <property type="entry name" value="EAL_dom"/>
</dbReference>
<name>A0A917BZM5_9PROT</name>
<protein>
    <recommendedName>
        <fullName evidence="9">Histidine kinase</fullName>
    </recommendedName>
</protein>
<feature type="domain" description="GGDEF" evidence="5">
    <location>
        <begin position="435"/>
        <end position="568"/>
    </location>
</feature>
<dbReference type="SMART" id="SM00267">
    <property type="entry name" value="GGDEF"/>
    <property type="match status" value="1"/>
</dbReference>
<dbReference type="InterPro" id="IPR000160">
    <property type="entry name" value="GGDEF_dom"/>
</dbReference>
<dbReference type="CDD" id="cd00130">
    <property type="entry name" value="PAS"/>
    <property type="match status" value="1"/>
</dbReference>
<dbReference type="Pfam" id="PF13426">
    <property type="entry name" value="PAS_9"/>
    <property type="match status" value="1"/>
</dbReference>
<evidence type="ECO:0000259" key="3">
    <source>
        <dbReference type="PROSITE" id="PS50113"/>
    </source>
</evidence>
<organism evidence="7 8">
    <name type="scientific">Terasakiella brassicae</name>
    <dbReference type="NCBI Taxonomy" id="1634917"/>
    <lineage>
        <taxon>Bacteria</taxon>
        <taxon>Pseudomonadati</taxon>
        <taxon>Pseudomonadota</taxon>
        <taxon>Alphaproteobacteria</taxon>
        <taxon>Rhodospirillales</taxon>
        <taxon>Terasakiellaceae</taxon>
        <taxon>Terasakiella</taxon>
    </lineage>
</organism>
<dbReference type="AlphaFoldDB" id="A0A917BZM5"/>
<reference evidence="7" key="2">
    <citation type="submission" date="2020-09" db="EMBL/GenBank/DDBJ databases">
        <authorList>
            <person name="Sun Q."/>
            <person name="Zhou Y."/>
        </authorList>
    </citation>
    <scope>NUCLEOTIDE SEQUENCE</scope>
    <source>
        <strain evidence="7">CGMCC 1.15254</strain>
    </source>
</reference>
<evidence type="ECO:0000259" key="6">
    <source>
        <dbReference type="PROSITE" id="PS51371"/>
    </source>
</evidence>
<feature type="domain" description="CBS" evidence="6">
    <location>
        <begin position="12"/>
        <end position="67"/>
    </location>
</feature>
<dbReference type="Gene3D" id="3.30.70.270">
    <property type="match status" value="1"/>
</dbReference>
<evidence type="ECO:0000313" key="7">
    <source>
        <dbReference type="EMBL" id="GGF64645.1"/>
    </source>
</evidence>
<dbReference type="InterPro" id="IPR000700">
    <property type="entry name" value="PAS-assoc_C"/>
</dbReference>
<comment type="caution">
    <text evidence="7">The sequence shown here is derived from an EMBL/GenBank/DDBJ whole genome shotgun (WGS) entry which is preliminary data.</text>
</comment>
<dbReference type="PANTHER" id="PTHR44757:SF2">
    <property type="entry name" value="BIOFILM ARCHITECTURE MAINTENANCE PROTEIN MBAA"/>
    <property type="match status" value="1"/>
</dbReference>
<dbReference type="RefSeq" id="WP_188664104.1">
    <property type="nucleotide sequence ID" value="NZ_BMHV01000011.1"/>
</dbReference>
<dbReference type="Pfam" id="PF00571">
    <property type="entry name" value="CBS"/>
    <property type="match status" value="3"/>
</dbReference>
<dbReference type="InterPro" id="IPR029787">
    <property type="entry name" value="Nucleotide_cyclase"/>
</dbReference>
<reference evidence="7" key="1">
    <citation type="journal article" date="2014" name="Int. J. Syst. Evol. Microbiol.">
        <title>Complete genome sequence of Corynebacterium casei LMG S-19264T (=DSM 44701T), isolated from a smear-ripened cheese.</title>
        <authorList>
            <consortium name="US DOE Joint Genome Institute (JGI-PGF)"/>
            <person name="Walter F."/>
            <person name="Albersmeier A."/>
            <person name="Kalinowski J."/>
            <person name="Ruckert C."/>
        </authorList>
    </citation>
    <scope>NUCLEOTIDE SEQUENCE</scope>
    <source>
        <strain evidence="7">CGMCC 1.15254</strain>
    </source>
</reference>
<dbReference type="SUPFAM" id="SSF54631">
    <property type="entry name" value="CBS-domain pair"/>
    <property type="match status" value="2"/>
</dbReference>
<dbReference type="InterPro" id="IPR043128">
    <property type="entry name" value="Rev_trsase/Diguanyl_cyclase"/>
</dbReference>
<dbReference type="InterPro" id="IPR035919">
    <property type="entry name" value="EAL_sf"/>
</dbReference>
<dbReference type="SUPFAM" id="SSF141868">
    <property type="entry name" value="EAL domain-like"/>
    <property type="match status" value="1"/>
</dbReference>
<dbReference type="Proteomes" id="UP000632498">
    <property type="component" value="Unassembled WGS sequence"/>
</dbReference>
<dbReference type="PROSITE" id="PS51371">
    <property type="entry name" value="CBS"/>
    <property type="match status" value="3"/>
</dbReference>
<dbReference type="Pfam" id="PF00563">
    <property type="entry name" value="EAL"/>
    <property type="match status" value="1"/>
</dbReference>
<dbReference type="NCBIfam" id="TIGR00229">
    <property type="entry name" value="sensory_box"/>
    <property type="match status" value="1"/>
</dbReference>
<dbReference type="Gene3D" id="3.20.20.450">
    <property type="entry name" value="EAL domain"/>
    <property type="match status" value="1"/>
</dbReference>
<dbReference type="InterPro" id="IPR035965">
    <property type="entry name" value="PAS-like_dom_sf"/>
</dbReference>
<dbReference type="SUPFAM" id="SSF55785">
    <property type="entry name" value="PYP-like sensor domain (PAS domain)"/>
    <property type="match status" value="1"/>
</dbReference>
<evidence type="ECO:0000259" key="4">
    <source>
        <dbReference type="PROSITE" id="PS50883"/>
    </source>
</evidence>
<feature type="domain" description="CBS" evidence="6">
    <location>
        <begin position="203"/>
        <end position="261"/>
    </location>
</feature>
<keyword evidence="8" id="KW-1185">Reference proteome</keyword>
<dbReference type="PROSITE" id="PS50887">
    <property type="entry name" value="GGDEF"/>
    <property type="match status" value="1"/>
</dbReference>
<dbReference type="PANTHER" id="PTHR44757">
    <property type="entry name" value="DIGUANYLATE CYCLASE DGCP"/>
    <property type="match status" value="1"/>
</dbReference>